<evidence type="ECO:0000256" key="1">
    <source>
        <dbReference type="SAM" id="Coils"/>
    </source>
</evidence>
<reference evidence="4" key="1">
    <citation type="submission" date="2021-06" db="EMBL/GenBank/DDBJ databases">
        <authorList>
            <person name="Hodson N. C."/>
            <person name="Mongue J. A."/>
            <person name="Jaron S. K."/>
        </authorList>
    </citation>
    <scope>NUCLEOTIDE SEQUENCE</scope>
</reference>
<evidence type="ECO:0000259" key="3">
    <source>
        <dbReference type="SMART" id="SM00343"/>
    </source>
</evidence>
<dbReference type="Pfam" id="PF05585">
    <property type="entry name" value="DUF1758"/>
    <property type="match status" value="1"/>
</dbReference>
<accession>A0A8J2J5P4</accession>
<feature type="region of interest" description="Disordered" evidence="2">
    <location>
        <begin position="286"/>
        <end position="310"/>
    </location>
</feature>
<feature type="domain" description="CCHC-type" evidence="3">
    <location>
        <begin position="326"/>
        <end position="341"/>
    </location>
</feature>
<dbReference type="EMBL" id="CAJVCH010027959">
    <property type="protein sequence ID" value="CAG7703279.1"/>
    <property type="molecule type" value="Genomic_DNA"/>
</dbReference>
<name>A0A8J2J5P4_9HEXA</name>
<dbReference type="OrthoDB" id="6020750at2759"/>
<proteinExistence type="predicted"/>
<keyword evidence="1" id="KW-0175">Coiled coil</keyword>
<organism evidence="4 5">
    <name type="scientific">Allacma fusca</name>
    <dbReference type="NCBI Taxonomy" id="39272"/>
    <lineage>
        <taxon>Eukaryota</taxon>
        <taxon>Metazoa</taxon>
        <taxon>Ecdysozoa</taxon>
        <taxon>Arthropoda</taxon>
        <taxon>Hexapoda</taxon>
        <taxon>Collembola</taxon>
        <taxon>Symphypleona</taxon>
        <taxon>Sminthuridae</taxon>
        <taxon>Allacma</taxon>
    </lineage>
</organism>
<feature type="domain" description="CCHC-type" evidence="3">
    <location>
        <begin position="355"/>
        <end position="371"/>
    </location>
</feature>
<protein>
    <recommendedName>
        <fullName evidence="3">CCHC-type domain-containing protein</fullName>
    </recommendedName>
</protein>
<dbReference type="PANTHER" id="PTHR47331">
    <property type="entry name" value="PHD-TYPE DOMAIN-CONTAINING PROTEIN"/>
    <property type="match status" value="1"/>
</dbReference>
<keyword evidence="5" id="KW-1185">Reference proteome</keyword>
<evidence type="ECO:0000313" key="4">
    <source>
        <dbReference type="EMBL" id="CAG7703279.1"/>
    </source>
</evidence>
<gene>
    <name evidence="4" type="ORF">AFUS01_LOCUS4486</name>
</gene>
<dbReference type="PANTHER" id="PTHR47331:SF4">
    <property type="entry name" value="PEPTIDASE S1 DOMAIN-CONTAINING PROTEIN"/>
    <property type="match status" value="1"/>
</dbReference>
<dbReference type="GO" id="GO:0008270">
    <property type="term" value="F:zinc ion binding"/>
    <property type="evidence" value="ECO:0007669"/>
    <property type="project" value="InterPro"/>
</dbReference>
<dbReference type="InterPro" id="IPR008737">
    <property type="entry name" value="DUF1758"/>
</dbReference>
<sequence>MTEEKVKILTSRKARLRGALTRMLNYVNNLNENNTDESELKVKLGLTEDYYKNYNNLINEFDEVEVNIDEFIEKFEDDYVLIKITIEKFLSKTKKVERQVSSISNNSESGSRSIKIPKLDIKKYDGNMLNFKEFWSSFASIHESDLKPEDKFKHLKNLLIGEAENDLKGIPISEDNYEIACNKLKEKYGNEKRTIQLIYNTINNLPKSNNWTGNLKKTYETLETNLRCLEALNEEIDKNTILYSTVMKKFPFDFIIQANIDSKERSLKVLREKIGNLIERREDYNFNSNPNENGFNPKNQRNFKDDKTRNTTENLLTYNNKGKSKKCFYCGKNHYSDECENFKTQEERKKKLIGSCFVCMSPDHVVKDCPIDKPCVYCKKRKSHHRSICFKLFQKEKSEPVNESKTTTENLLTKEEEGNLLTATVNVSNNKFTERVNTILDCGSRRSYITNRLANQLNLKPLSYETLRISTICNESPKEISSKVVRLDVITKDNERVKITANTIPKIINKLNMPNVELNSRFKNFKLAEFDENLTPELLIGNDYMFDFIIMEKVMIDENTSLLNSKFGWFKIGRMEKRQETAVMFSEIQMVEKLWELDSIGIKEPIENTDDDIAVKNFYENIKYVDNKYYVSWPWIEYPPNLKSNYGLALGCLKSQMKKFSKNENLLVEYDKIMKSQEEKGVIEKVNESMDKKAELVHYLPHHEEWPKAESFPKFVEPDFEPALLVTTPVLKSPFGIDCNSFGSLDDLLDATLSYVKNVNPSNITQQTTKVLFDWIRYVQAKNYPDEVQSKKPKRLQNQL</sequence>
<dbReference type="GO" id="GO:0003676">
    <property type="term" value="F:nucleic acid binding"/>
    <property type="evidence" value="ECO:0007669"/>
    <property type="project" value="InterPro"/>
</dbReference>
<dbReference type="SMART" id="SM00343">
    <property type="entry name" value="ZnF_C2HC"/>
    <property type="match status" value="2"/>
</dbReference>
<comment type="caution">
    <text evidence="4">The sequence shown here is derived from an EMBL/GenBank/DDBJ whole genome shotgun (WGS) entry which is preliminary data.</text>
</comment>
<evidence type="ECO:0000256" key="2">
    <source>
        <dbReference type="SAM" id="MobiDB-lite"/>
    </source>
</evidence>
<dbReference type="InterPro" id="IPR001878">
    <property type="entry name" value="Znf_CCHC"/>
</dbReference>
<feature type="compositionally biased region" description="Low complexity" evidence="2">
    <location>
        <begin position="286"/>
        <end position="299"/>
    </location>
</feature>
<dbReference type="Proteomes" id="UP000708208">
    <property type="component" value="Unassembled WGS sequence"/>
</dbReference>
<dbReference type="Pfam" id="PF03564">
    <property type="entry name" value="DUF1759"/>
    <property type="match status" value="1"/>
</dbReference>
<evidence type="ECO:0000313" key="5">
    <source>
        <dbReference type="Proteomes" id="UP000708208"/>
    </source>
</evidence>
<dbReference type="AlphaFoldDB" id="A0A8J2J5P4"/>
<dbReference type="InterPro" id="IPR005312">
    <property type="entry name" value="DUF1759"/>
</dbReference>
<feature type="non-terminal residue" evidence="4">
    <location>
        <position position="1"/>
    </location>
</feature>
<feature type="coiled-coil region" evidence="1">
    <location>
        <begin position="219"/>
        <end position="280"/>
    </location>
</feature>